<dbReference type="AlphaFoldDB" id="A0A5E6M8H7"/>
<sequence>MRQVRLGKIGLLSTTLLLLLQSPLESKEAMLMKTPKGYRLTILPVMGAEKVERKPVAEGKVRVQTLRERVYGRKEAAGKQP</sequence>
<comment type="caution">
    <text evidence="1">The sequence shown here is derived from an EMBL/GenBank/DDBJ whole genome shotgun (WGS) entry which is preliminary data.</text>
</comment>
<accession>A0A5E6M8H7</accession>
<keyword evidence="2" id="KW-1185">Reference proteome</keyword>
<gene>
    <name evidence="1" type="ORF">MAMC_00657</name>
</gene>
<proteinExistence type="predicted"/>
<organism evidence="1 2">
    <name type="scientific">Methylacidimicrobium cyclopophantes</name>
    <dbReference type="NCBI Taxonomy" id="1041766"/>
    <lineage>
        <taxon>Bacteria</taxon>
        <taxon>Pseudomonadati</taxon>
        <taxon>Verrucomicrobiota</taxon>
        <taxon>Methylacidimicrobium</taxon>
    </lineage>
</organism>
<dbReference type="EMBL" id="CABFUZ020000092">
    <property type="protein sequence ID" value="VVM05547.1"/>
    <property type="molecule type" value="Genomic_DNA"/>
</dbReference>
<evidence type="ECO:0000313" key="2">
    <source>
        <dbReference type="Proteomes" id="UP000381693"/>
    </source>
</evidence>
<protein>
    <submittedName>
        <fullName evidence="1">Uncharacterized protein</fullName>
    </submittedName>
</protein>
<name>A0A5E6M8H7_9BACT</name>
<reference evidence="1" key="1">
    <citation type="submission" date="2019-09" db="EMBL/GenBank/DDBJ databases">
        <authorList>
            <person name="Cremers G."/>
        </authorList>
    </citation>
    <scope>NUCLEOTIDE SEQUENCE [LARGE SCALE GENOMIC DNA]</scope>
    <source>
        <strain evidence="1">3B</strain>
    </source>
</reference>
<dbReference type="RefSeq" id="WP_142524742.1">
    <property type="nucleotide sequence ID" value="NZ_CABFUZ020000092.1"/>
</dbReference>
<evidence type="ECO:0000313" key="1">
    <source>
        <dbReference type="EMBL" id="VVM05547.1"/>
    </source>
</evidence>
<dbReference type="OrthoDB" id="200176at2"/>
<dbReference type="Proteomes" id="UP000381693">
    <property type="component" value="Unassembled WGS sequence"/>
</dbReference>